<evidence type="ECO:0000256" key="5">
    <source>
        <dbReference type="SAM" id="Phobius"/>
    </source>
</evidence>
<dbReference type="AlphaFoldDB" id="A0A2D0AX77"/>
<feature type="transmembrane region" description="Helical" evidence="5">
    <location>
        <begin position="18"/>
        <end position="37"/>
    </location>
</feature>
<keyword evidence="3 5" id="KW-1133">Transmembrane helix</keyword>
<feature type="transmembrane region" description="Helical" evidence="5">
    <location>
        <begin position="165"/>
        <end position="184"/>
    </location>
</feature>
<sequence>MRAYLQFELRRLARDPRLAMFTVLGPVVTYVIFSGLLPAGDRLEGVTAAAALMVGLAGYGAMAGVLSVGSSVAQERAVRWLHQLRVTPLSPRRVVAVKALVSTVSGVPPLVAVGIAGRLQHHVELPAGRWVALLVLMWVGTVPFALLGLAIGYGLTPQLAQPVNFLAFLSLSVLGGLLVPTAYFPDLLRHLAHTLPTYRFAELGWRTAAGLAPDPTGLAVLAGWTVAFGVLAAVAYHRSTAHR</sequence>
<feature type="transmembrane region" description="Helical" evidence="5">
    <location>
        <begin position="129"/>
        <end position="153"/>
    </location>
</feature>
<feature type="transmembrane region" description="Helical" evidence="5">
    <location>
        <begin position="216"/>
        <end position="236"/>
    </location>
</feature>
<evidence type="ECO:0000256" key="3">
    <source>
        <dbReference type="ARBA" id="ARBA00022989"/>
    </source>
</evidence>
<dbReference type="InterPro" id="IPR013525">
    <property type="entry name" value="ABC2_TM"/>
</dbReference>
<organism evidence="7 8">
    <name type="scientific">Micromonospora wenchangensis</name>
    <dbReference type="NCBI Taxonomy" id="1185415"/>
    <lineage>
        <taxon>Bacteria</taxon>
        <taxon>Bacillati</taxon>
        <taxon>Actinomycetota</taxon>
        <taxon>Actinomycetes</taxon>
        <taxon>Micromonosporales</taxon>
        <taxon>Micromonosporaceae</taxon>
        <taxon>Micromonospora</taxon>
    </lineage>
</organism>
<evidence type="ECO:0000256" key="2">
    <source>
        <dbReference type="ARBA" id="ARBA00022692"/>
    </source>
</evidence>
<dbReference type="EMBL" id="MZMV01000059">
    <property type="protein sequence ID" value="OWV01530.1"/>
    <property type="molecule type" value="Genomic_DNA"/>
</dbReference>
<dbReference type="OrthoDB" id="63188at2"/>
<feature type="domain" description="ABC-2 type transporter transmembrane" evidence="6">
    <location>
        <begin position="3"/>
        <end position="200"/>
    </location>
</feature>
<keyword evidence="4 5" id="KW-0472">Membrane</keyword>
<comment type="caution">
    <text evidence="7">The sequence shown here is derived from an EMBL/GenBank/DDBJ whole genome shotgun (WGS) entry which is preliminary data.</text>
</comment>
<evidence type="ECO:0000256" key="1">
    <source>
        <dbReference type="ARBA" id="ARBA00004141"/>
    </source>
</evidence>
<keyword evidence="8" id="KW-1185">Reference proteome</keyword>
<evidence type="ECO:0000256" key="4">
    <source>
        <dbReference type="ARBA" id="ARBA00023136"/>
    </source>
</evidence>
<keyword evidence="2 5" id="KW-0812">Transmembrane</keyword>
<dbReference type="PANTHER" id="PTHR43229">
    <property type="entry name" value="NODULATION PROTEIN J"/>
    <property type="match status" value="1"/>
</dbReference>
<dbReference type="RefSeq" id="WP_088646618.1">
    <property type="nucleotide sequence ID" value="NZ_MZMV01000059.1"/>
</dbReference>
<dbReference type="GO" id="GO:0140359">
    <property type="term" value="F:ABC-type transporter activity"/>
    <property type="evidence" value="ECO:0007669"/>
    <property type="project" value="InterPro"/>
</dbReference>
<name>A0A2D0AX77_9ACTN</name>
<reference evidence="7 8" key="1">
    <citation type="submission" date="2017-03" db="EMBL/GenBank/DDBJ databases">
        <title>Whole genome sequence of Micromonospora wenchangensis, isolated from mangrove soil.</title>
        <authorList>
            <person name="Yang H."/>
        </authorList>
    </citation>
    <scope>NUCLEOTIDE SEQUENCE [LARGE SCALE GENOMIC DNA]</scope>
    <source>
        <strain evidence="7 8">CCTCC AA 2012002</strain>
    </source>
</reference>
<gene>
    <name evidence="7" type="ORF">B5D80_26240</name>
</gene>
<dbReference type="Pfam" id="PF01061">
    <property type="entry name" value="ABC2_membrane"/>
    <property type="match status" value="1"/>
</dbReference>
<dbReference type="Proteomes" id="UP000197174">
    <property type="component" value="Unassembled WGS sequence"/>
</dbReference>
<evidence type="ECO:0000313" key="8">
    <source>
        <dbReference type="Proteomes" id="UP000197174"/>
    </source>
</evidence>
<accession>A0A2D0AX77</accession>
<feature type="transmembrane region" description="Helical" evidence="5">
    <location>
        <begin position="49"/>
        <end position="73"/>
    </location>
</feature>
<proteinExistence type="predicted"/>
<dbReference type="GO" id="GO:0016020">
    <property type="term" value="C:membrane"/>
    <property type="evidence" value="ECO:0007669"/>
    <property type="project" value="UniProtKB-SubCell"/>
</dbReference>
<dbReference type="PANTHER" id="PTHR43229:SF2">
    <property type="entry name" value="NODULATION PROTEIN J"/>
    <property type="match status" value="1"/>
</dbReference>
<comment type="subcellular location">
    <subcellularLocation>
        <location evidence="1">Membrane</location>
        <topology evidence="1">Multi-pass membrane protein</topology>
    </subcellularLocation>
</comment>
<protein>
    <recommendedName>
        <fullName evidence="6">ABC-2 type transporter transmembrane domain-containing protein</fullName>
    </recommendedName>
</protein>
<dbReference type="InterPro" id="IPR051784">
    <property type="entry name" value="Nod_factor_ABC_transporter"/>
</dbReference>
<evidence type="ECO:0000259" key="6">
    <source>
        <dbReference type="Pfam" id="PF01061"/>
    </source>
</evidence>
<evidence type="ECO:0000313" key="7">
    <source>
        <dbReference type="EMBL" id="OWV01530.1"/>
    </source>
</evidence>
<feature type="transmembrane region" description="Helical" evidence="5">
    <location>
        <begin position="94"/>
        <end position="117"/>
    </location>
</feature>